<protein>
    <submittedName>
        <fullName evidence="2">Uncharacterized protein</fullName>
    </submittedName>
</protein>
<organism evidence="2 3">
    <name type="scientific">Monilinia laxa</name>
    <name type="common">Brown rot fungus</name>
    <name type="synonym">Sclerotinia laxa</name>
    <dbReference type="NCBI Taxonomy" id="61186"/>
    <lineage>
        <taxon>Eukaryota</taxon>
        <taxon>Fungi</taxon>
        <taxon>Dikarya</taxon>
        <taxon>Ascomycota</taxon>
        <taxon>Pezizomycotina</taxon>
        <taxon>Leotiomycetes</taxon>
        <taxon>Helotiales</taxon>
        <taxon>Sclerotiniaceae</taxon>
        <taxon>Monilinia</taxon>
    </lineage>
</organism>
<feature type="region of interest" description="Disordered" evidence="1">
    <location>
        <begin position="63"/>
        <end position="148"/>
    </location>
</feature>
<feature type="compositionally biased region" description="Basic and acidic residues" evidence="1">
    <location>
        <begin position="100"/>
        <end position="112"/>
    </location>
</feature>
<evidence type="ECO:0000313" key="3">
    <source>
        <dbReference type="Proteomes" id="UP000326757"/>
    </source>
</evidence>
<gene>
    <name evidence="2" type="ORF">EYC80_000599</name>
</gene>
<name>A0A5N6KB68_MONLA</name>
<accession>A0A5N6KB68</accession>
<reference evidence="2 3" key="1">
    <citation type="submission" date="2019-06" db="EMBL/GenBank/DDBJ databases">
        <title>Genome Sequence of the Brown Rot Fungal Pathogen Monilinia laxa.</title>
        <authorList>
            <person name="De Miccolis Angelini R.M."/>
            <person name="Landi L."/>
            <person name="Abate D."/>
            <person name="Pollastro S."/>
            <person name="Romanazzi G."/>
            <person name="Faretra F."/>
        </authorList>
    </citation>
    <scope>NUCLEOTIDE SEQUENCE [LARGE SCALE GENOMIC DNA]</scope>
    <source>
        <strain evidence="2 3">Mlax316</strain>
    </source>
</reference>
<dbReference type="AlphaFoldDB" id="A0A5N6KB68"/>
<feature type="compositionally biased region" description="Polar residues" evidence="1">
    <location>
        <begin position="122"/>
        <end position="131"/>
    </location>
</feature>
<sequence length="177" mass="19630">MPPQSAENKFKILIAVLSQSATNENDFLPTLDYDKLAADLGLPTYASAQGVWKRLKDEIKRGDFGDLKIRNPTTESISPRKKPAAVTEPKVQSRSSGKKRAVEESNKRENDFKSSPTKRSKVNSIKPGQSTETEEVGRSKVSKESDGEFRKLVSALSDCRDDQMMSIFPGCYPDDDA</sequence>
<keyword evidence="3" id="KW-1185">Reference proteome</keyword>
<evidence type="ECO:0000313" key="2">
    <source>
        <dbReference type="EMBL" id="KAB8300425.1"/>
    </source>
</evidence>
<evidence type="ECO:0000256" key="1">
    <source>
        <dbReference type="SAM" id="MobiDB-lite"/>
    </source>
</evidence>
<dbReference type="OrthoDB" id="3512377at2759"/>
<proteinExistence type="predicted"/>
<comment type="caution">
    <text evidence="2">The sequence shown here is derived from an EMBL/GenBank/DDBJ whole genome shotgun (WGS) entry which is preliminary data.</text>
</comment>
<feature type="compositionally biased region" description="Basic and acidic residues" evidence="1">
    <location>
        <begin position="135"/>
        <end position="148"/>
    </location>
</feature>
<dbReference type="Proteomes" id="UP000326757">
    <property type="component" value="Unassembled WGS sequence"/>
</dbReference>
<dbReference type="EMBL" id="VIGI01000005">
    <property type="protein sequence ID" value="KAB8300425.1"/>
    <property type="molecule type" value="Genomic_DNA"/>
</dbReference>